<comment type="similarity">
    <text evidence="1">Belongs to the glycosyl hydrolase 30 family.</text>
</comment>
<name>A0ABW9XUE8_9BACL</name>
<evidence type="ECO:0008006" key="9">
    <source>
        <dbReference type="Google" id="ProtNLM"/>
    </source>
</evidence>
<dbReference type="InterPro" id="IPR013783">
    <property type="entry name" value="Ig-like_fold"/>
</dbReference>
<dbReference type="RefSeq" id="WP_161745085.1">
    <property type="nucleotide sequence ID" value="NZ_JAAAMV010000020.1"/>
</dbReference>
<evidence type="ECO:0000256" key="2">
    <source>
        <dbReference type="ARBA" id="ARBA00022729"/>
    </source>
</evidence>
<proteinExistence type="inferred from homology"/>
<evidence type="ECO:0000256" key="3">
    <source>
        <dbReference type="ARBA" id="ARBA00022801"/>
    </source>
</evidence>
<dbReference type="InterPro" id="IPR002048">
    <property type="entry name" value="EF_hand_dom"/>
</dbReference>
<dbReference type="PROSITE" id="PS51257">
    <property type="entry name" value="PROKAR_LIPOPROTEIN"/>
    <property type="match status" value="1"/>
</dbReference>
<dbReference type="InterPro" id="IPR016134">
    <property type="entry name" value="Dockerin_dom"/>
</dbReference>
<dbReference type="SUPFAM" id="SSF51445">
    <property type="entry name" value="(Trans)glycosidases"/>
    <property type="match status" value="1"/>
</dbReference>
<keyword evidence="2 4" id="KW-0732">Signal</keyword>
<evidence type="ECO:0000259" key="5">
    <source>
        <dbReference type="PROSITE" id="PS50222"/>
    </source>
</evidence>
<dbReference type="SUPFAM" id="SSF49384">
    <property type="entry name" value="Carbohydrate-binding domain"/>
    <property type="match status" value="1"/>
</dbReference>
<evidence type="ECO:0000256" key="1">
    <source>
        <dbReference type="ARBA" id="ARBA00005382"/>
    </source>
</evidence>
<dbReference type="CDD" id="cd08547">
    <property type="entry name" value="Type_II_cohesin"/>
    <property type="match status" value="1"/>
</dbReference>
<evidence type="ECO:0000313" key="8">
    <source>
        <dbReference type="Proteomes" id="UP000665561"/>
    </source>
</evidence>
<accession>A0ABW9XUE8</accession>
<dbReference type="InterPro" id="IPR002102">
    <property type="entry name" value="Cohesin_dom"/>
</dbReference>
<dbReference type="Pfam" id="PF06452">
    <property type="entry name" value="CBM9_1"/>
    <property type="match status" value="2"/>
</dbReference>
<feature type="chain" id="PRO_5046206594" description="Dockerin domain-containing protein" evidence="4">
    <location>
        <begin position="31"/>
        <end position="1949"/>
    </location>
</feature>
<dbReference type="Gene3D" id="2.60.40.680">
    <property type="match status" value="1"/>
</dbReference>
<dbReference type="PROSITE" id="PS00018">
    <property type="entry name" value="EF_HAND_1"/>
    <property type="match status" value="2"/>
</dbReference>
<dbReference type="Pfam" id="PF09136">
    <property type="entry name" value="Glucodextran_B"/>
    <property type="match status" value="2"/>
</dbReference>
<dbReference type="SUPFAM" id="SSF63446">
    <property type="entry name" value="Type I dockerin domain"/>
    <property type="match status" value="1"/>
</dbReference>
<dbReference type="Pfam" id="PF00404">
    <property type="entry name" value="Dockerin_1"/>
    <property type="match status" value="1"/>
</dbReference>
<dbReference type="Gene3D" id="2.60.40.1180">
    <property type="entry name" value="Golgi alpha-mannosidase II"/>
    <property type="match status" value="1"/>
</dbReference>
<dbReference type="Gene3D" id="2.60.120.430">
    <property type="entry name" value="Galactose-binding lectin"/>
    <property type="match status" value="1"/>
</dbReference>
<dbReference type="InterPro" id="IPR013780">
    <property type="entry name" value="Glyco_hydro_b"/>
</dbReference>
<dbReference type="PROSITE" id="PS50222">
    <property type="entry name" value="EF_HAND_2"/>
    <property type="match status" value="1"/>
</dbReference>
<dbReference type="InterPro" id="IPR001139">
    <property type="entry name" value="Glyco_hydro_30"/>
</dbReference>
<feature type="domain" description="Dockerin" evidence="6">
    <location>
        <begin position="1887"/>
        <end position="1949"/>
    </location>
</feature>
<dbReference type="PANTHER" id="PTHR11069">
    <property type="entry name" value="GLUCOSYLCERAMIDASE"/>
    <property type="match status" value="1"/>
</dbReference>
<comment type="caution">
    <text evidence="7">The sequence shown here is derived from an EMBL/GenBank/DDBJ whole genome shotgun (WGS) entry which is preliminary data.</text>
</comment>
<evidence type="ECO:0000313" key="7">
    <source>
        <dbReference type="EMBL" id="NBD26278.1"/>
    </source>
</evidence>
<sequence>MRSLKLRRTIGVALAALIACSGLPAKPAGAEAAPAYDVTVSGVDQQTVKGWGIFPSWNRADWNRDFTDKTGAQQALFEDLGASMFRVMIPAVAGDGDGNLIDAKMQEIYGIVHAGETRGMHDYIVSVWSPPIGMKTLPTVNGWTGSEHVRLRTDKETAYADYLVKSIQWLAAHGASVPKALSFQNEPLSQIVSEWCYWGGDNGTQYQRVAKLLRAKLDAAGLNAVEILGPEGAAYHENELLLGEDFSALRSDPELNAAIGGLASHSYFAKGFDNNDVYKNYRAALDQVPDKDLWQTEYSTLIAGVSEMDMAINAAQRLAGDMALIKDNYWFWWLGWANGRHPTDVGEVLLDGDGYTVTKSKAFYVLSNLFKNVPVGSTVRRVSADPASGLTTTDAVWMDAVAFVNGSQTTALLVNPTNAAKTVNVNGLTGTTANVYQLTADVAKGQDMQLAASRNIQGGKASAVVLPARSVSVVVTSDEDAAPPHIVFDQSGSTSVKDAAYAVRDSQFTVSGHLDEAGTLLINGQAVPVAGDNSFSTTVALGPGDNTITAVAKDGAGNEGEPVTLFVRYDPSYLGLTLDQSGLQYVKQGDYAVSGRTNGSAAVTVKQTAGGETVKQETIQVGTPDEGGGQAGDVIRQILNDNYVSSGAGLTSAQGGFTTNAQVVWDSRSVFAPAEGERSLRLKLTAGFARVGLNFLNSGNQAAAEDYAAVKDTAALQFQVYTKSKVDSFSAVLISDNGGTAVEARLPLSSYIAAADYGAKWTQATIPLSDFDAAQRFNAATGEATSLPVQWSSVKAIGFESNHTAYYDPYIDDLKIVSTGSQDDGSDGGDDGGNAAPLAFSTVLNLSQGENAIAVTASNLLNQTAVPASVRVVYDPNPPVLTVPSEGSTSGTSYVLNGSVNEDAVISVNGTTATLKPDRTFTAVVRVTKGENTITVTAKDPAGNESQSVVIVTADPVEDGSLAPGVAVSDRAAAEPTIDGELSEPGWSVNNRVEKMITGASDNNVTFGSMWNDDKLFVAMKVLDANLVNDTAGALTYQDDSIEIYLDGDNARSSVFGTDDHQITLGWHDDQLSVGGDIPGITFAQKDIDGGFTVEMAIPWSGIGIQPPADNAVIGFDAAYNDDDGGNGGLRQSQLMWRGNADNWRSTAAFGSLYLNDGKNAAAAVEPSGALTVDGALNEPSWSLNNDVTKAITGTSNNGVSFGTLGDTQNLYVGIEVLDADLRNDTAGAQTYQDDSVEVYLDADHNQGAAYDSYDHQLTLGWHDTQLSMIGNLANVQYAQKDIAGGYTVELAIPWASLGIDPARDITLGFDIGNNDDDGGNAGNRESQILWNGTGDNWRDTSGFGNLLNHNLSLALPDDETPDPDGLSLFTDDNANLSKLYAKSNLIVNASGHPENFSGDATRIAHNIDNPTTPEYVVYRSPEGDIYSFDITTGLFSGTPQFAFYGSADGANFTKITAASKLTGGANGYAVFSNTASGLPAGTKYLKIEFPGLENWKEQLMNVGFKYFGATTPPDDGEVSTFTDEAADLSKLIGKSGHIVNAFGGQLEKYAGDGDRIIHSNDDSLEPEYVIYKSPDGDIRSYNVNVTNWTSLPKTVKFTLYGSADGQSFTELPVHSQILSNASGYDTIGLTGDDLASGIRYLKIVFPYGDPACDNWTSTINKVAFAYAADATPAEGPISASAVLSGASSVSAGQTYVLHYGVSDLQGSIAAEDLKLQYNPALFEFVSVNESKPGFAIAGQSAVPGTVHVILAAAGTANAVNEDGDILQFTLKAKTPDTAVSSAFSITNNVVSTVGGEETQLENAAHNVEIAIVDKTALSEAIAQAQAALNAAVEGSHAGQHRTGSKAILQAAIAAAQSSANDAAATQAQVNQAVLTLQAAVQTFAQSAIQTGDMNADGKISAGDLGIAAGYYGKTLTDAGWDETYRDADMNGDGIIDTADFAALAAYFL</sequence>
<dbReference type="InterPro" id="IPR018247">
    <property type="entry name" value="EF_Hand_1_Ca_BS"/>
</dbReference>
<dbReference type="Gene3D" id="3.20.20.80">
    <property type="entry name" value="Glycosidases"/>
    <property type="match status" value="1"/>
</dbReference>
<dbReference type="InterPro" id="IPR002105">
    <property type="entry name" value="Dockerin_1_rpt"/>
</dbReference>
<dbReference type="Gene3D" id="1.10.1330.10">
    <property type="entry name" value="Dockerin domain"/>
    <property type="match status" value="1"/>
</dbReference>
<dbReference type="Gene3D" id="1.20.1270.90">
    <property type="entry name" value="AF1782-like"/>
    <property type="match status" value="1"/>
</dbReference>
<organism evidence="7 8">
    <name type="scientific">Paenibacillus glycinis</name>
    <dbReference type="NCBI Taxonomy" id="2697035"/>
    <lineage>
        <taxon>Bacteria</taxon>
        <taxon>Bacillati</taxon>
        <taxon>Bacillota</taxon>
        <taxon>Bacilli</taxon>
        <taxon>Bacillales</taxon>
        <taxon>Paenibacillaceae</taxon>
        <taxon>Paenibacillus</taxon>
    </lineage>
</organism>
<feature type="signal peptide" evidence="4">
    <location>
        <begin position="1"/>
        <end position="30"/>
    </location>
</feature>
<keyword evidence="3" id="KW-0378">Hydrolase</keyword>
<dbReference type="Proteomes" id="UP000665561">
    <property type="component" value="Unassembled WGS sequence"/>
</dbReference>
<dbReference type="CDD" id="cd14256">
    <property type="entry name" value="Dockerin_I"/>
    <property type="match status" value="1"/>
</dbReference>
<dbReference type="InterPro" id="IPR017853">
    <property type="entry name" value="GH"/>
</dbReference>
<feature type="domain" description="EF-hand" evidence="5">
    <location>
        <begin position="1916"/>
        <end position="1949"/>
    </location>
</feature>
<protein>
    <recommendedName>
        <fullName evidence="9">Dockerin domain-containing protein</fullName>
    </recommendedName>
</protein>
<dbReference type="Pfam" id="PF00963">
    <property type="entry name" value="Cohesin"/>
    <property type="match status" value="1"/>
</dbReference>
<dbReference type="InterPro" id="IPR008965">
    <property type="entry name" value="CBM2/CBM3_carb-bd_dom_sf"/>
</dbReference>
<evidence type="ECO:0000256" key="4">
    <source>
        <dbReference type="SAM" id="SignalP"/>
    </source>
</evidence>
<dbReference type="SUPFAM" id="SSF49344">
    <property type="entry name" value="CBD9-like"/>
    <property type="match status" value="2"/>
</dbReference>
<keyword evidence="8" id="KW-1185">Reference proteome</keyword>
<evidence type="ECO:0000259" key="6">
    <source>
        <dbReference type="PROSITE" id="PS51766"/>
    </source>
</evidence>
<reference evidence="7 8" key="1">
    <citation type="submission" date="2020-01" db="EMBL/GenBank/DDBJ databases">
        <title>Paenibacillus soybeanensis sp. nov. isolated from the nodules of soybean (Glycine max(L.) Merr).</title>
        <authorList>
            <person name="Wang H."/>
        </authorList>
    </citation>
    <scope>NUCLEOTIDE SEQUENCE [LARGE SCALE GENOMIC DNA]</scope>
    <source>
        <strain evidence="7 8">T1</strain>
    </source>
</reference>
<dbReference type="EMBL" id="JAAAMV010000020">
    <property type="protein sequence ID" value="NBD26278.1"/>
    <property type="molecule type" value="Genomic_DNA"/>
</dbReference>
<dbReference type="InterPro" id="IPR010502">
    <property type="entry name" value="Carb-bd_dom_fam9"/>
</dbReference>
<gene>
    <name evidence="7" type="ORF">GT019_20590</name>
</gene>
<dbReference type="PROSITE" id="PS51766">
    <property type="entry name" value="DOCKERIN"/>
    <property type="match status" value="1"/>
</dbReference>
<dbReference type="InterPro" id="IPR036439">
    <property type="entry name" value="Dockerin_dom_sf"/>
</dbReference>
<dbReference type="Gene3D" id="2.60.40.10">
    <property type="entry name" value="Immunoglobulins"/>
    <property type="match status" value="2"/>
</dbReference>
<dbReference type="Gene3D" id="2.60.40.1190">
    <property type="match status" value="2"/>
</dbReference>